<dbReference type="EMBL" id="JACHIN010000001">
    <property type="protein sequence ID" value="MBB5075954.1"/>
    <property type="molecule type" value="Genomic_DNA"/>
</dbReference>
<accession>A0A7W8EDW0</accession>
<comment type="caution">
    <text evidence="2">The sequence shown here is derived from an EMBL/GenBank/DDBJ whole genome shotgun (WGS) entry which is preliminary data.</text>
</comment>
<organism evidence="2 3">
    <name type="scientific">Nonomuraea endophytica</name>
    <dbReference type="NCBI Taxonomy" id="714136"/>
    <lineage>
        <taxon>Bacteria</taxon>
        <taxon>Bacillati</taxon>
        <taxon>Actinomycetota</taxon>
        <taxon>Actinomycetes</taxon>
        <taxon>Streptosporangiales</taxon>
        <taxon>Streptosporangiaceae</taxon>
        <taxon>Nonomuraea</taxon>
    </lineage>
</organism>
<proteinExistence type="predicted"/>
<evidence type="ECO:0000256" key="1">
    <source>
        <dbReference type="SAM" id="Phobius"/>
    </source>
</evidence>
<keyword evidence="3" id="KW-1185">Reference proteome</keyword>
<feature type="transmembrane region" description="Helical" evidence="1">
    <location>
        <begin position="97"/>
        <end position="118"/>
    </location>
</feature>
<sequence length="123" mass="12758">MELLTQNGISFAGSEGPAIVIIVILAALALLNLAGRRIGRILSWIFQPILLVLGVVIIPGQVFTARFLEPVLPGVDVHALVAAALDAMPAWATAASWAKLALTTAGSIAVVVLLIRAAKATSR</sequence>
<reference evidence="2 3" key="1">
    <citation type="submission" date="2020-08" db="EMBL/GenBank/DDBJ databases">
        <title>Genomic Encyclopedia of Type Strains, Phase IV (KMG-IV): sequencing the most valuable type-strain genomes for metagenomic binning, comparative biology and taxonomic classification.</title>
        <authorList>
            <person name="Goeker M."/>
        </authorList>
    </citation>
    <scope>NUCLEOTIDE SEQUENCE [LARGE SCALE GENOMIC DNA]</scope>
    <source>
        <strain evidence="2 3">DSM 45385</strain>
    </source>
</reference>
<evidence type="ECO:0000313" key="2">
    <source>
        <dbReference type="EMBL" id="MBB5075954.1"/>
    </source>
</evidence>
<gene>
    <name evidence="2" type="ORF">HNR40_001400</name>
</gene>
<protein>
    <submittedName>
        <fullName evidence="2">Uncharacterized protein</fullName>
    </submittedName>
</protein>
<feature type="transmembrane region" description="Helical" evidence="1">
    <location>
        <begin position="16"/>
        <end position="34"/>
    </location>
</feature>
<dbReference type="RefSeq" id="WP_184959075.1">
    <property type="nucleotide sequence ID" value="NZ_JACHIN010000001.1"/>
</dbReference>
<evidence type="ECO:0000313" key="3">
    <source>
        <dbReference type="Proteomes" id="UP000568380"/>
    </source>
</evidence>
<feature type="transmembrane region" description="Helical" evidence="1">
    <location>
        <begin position="41"/>
        <end position="63"/>
    </location>
</feature>
<keyword evidence="1" id="KW-1133">Transmembrane helix</keyword>
<dbReference type="Proteomes" id="UP000568380">
    <property type="component" value="Unassembled WGS sequence"/>
</dbReference>
<keyword evidence="1" id="KW-0472">Membrane</keyword>
<keyword evidence="1" id="KW-0812">Transmembrane</keyword>
<name>A0A7W8EDW0_9ACTN</name>
<dbReference type="AlphaFoldDB" id="A0A7W8EDW0"/>